<feature type="signal peptide" evidence="1">
    <location>
        <begin position="1"/>
        <end position="22"/>
    </location>
</feature>
<protein>
    <recommendedName>
        <fullName evidence="4">DUF538 domain-containing protein</fullName>
    </recommendedName>
</protein>
<proteinExistence type="predicted"/>
<organism evidence="2 3">
    <name type="scientific">Amborella trichopoda</name>
    <dbReference type="NCBI Taxonomy" id="13333"/>
    <lineage>
        <taxon>Eukaryota</taxon>
        <taxon>Viridiplantae</taxon>
        <taxon>Streptophyta</taxon>
        <taxon>Embryophyta</taxon>
        <taxon>Tracheophyta</taxon>
        <taxon>Spermatophyta</taxon>
        <taxon>Magnoliopsida</taxon>
        <taxon>Amborellales</taxon>
        <taxon>Amborellaceae</taxon>
        <taxon>Amborella</taxon>
    </lineage>
</organism>
<evidence type="ECO:0000313" key="2">
    <source>
        <dbReference type="EMBL" id="ERM99701.1"/>
    </source>
</evidence>
<dbReference type="InterPro" id="IPR007493">
    <property type="entry name" value="DUF538"/>
</dbReference>
<dbReference type="HOGENOM" id="CLU_089542_1_2_1"/>
<dbReference type="Proteomes" id="UP000017836">
    <property type="component" value="Unassembled WGS sequence"/>
</dbReference>
<dbReference type="KEGG" id="atr:18427739"/>
<dbReference type="AlphaFoldDB" id="W1NRV6"/>
<dbReference type="SUPFAM" id="SSF141562">
    <property type="entry name" value="At5g01610-like"/>
    <property type="match status" value="1"/>
</dbReference>
<dbReference type="OMA" id="CGFDCAY"/>
<keyword evidence="3" id="KW-1185">Reference proteome</keyword>
<sequence>MALCHKTLIGFLLFMAVLLVSARSEAPTAYEMLEKFNFPKGILPEGVKGYKLHEDGSFEVHLSGPCNFNVDGGYSLSYRSKISGQVSLGSLKKLQGVSVKILFIWIGITEVSRAEDQLDFFVGPLAASFPLSNFDECPTCGCGLNCANPIADA</sequence>
<name>W1NRV6_AMBTC</name>
<keyword evidence="1" id="KW-0732">Signal</keyword>
<dbReference type="STRING" id="13333.W1NRV6"/>
<dbReference type="InterPro" id="IPR036758">
    <property type="entry name" value="At5g01610-like"/>
</dbReference>
<evidence type="ECO:0000256" key="1">
    <source>
        <dbReference type="SAM" id="SignalP"/>
    </source>
</evidence>
<dbReference type="PANTHER" id="PTHR31676:SF27">
    <property type="entry name" value="EXPRESSED PROTEIN"/>
    <property type="match status" value="1"/>
</dbReference>
<reference evidence="3" key="1">
    <citation type="journal article" date="2013" name="Science">
        <title>The Amborella genome and the evolution of flowering plants.</title>
        <authorList>
            <consortium name="Amborella Genome Project"/>
        </authorList>
    </citation>
    <scope>NUCLEOTIDE SEQUENCE [LARGE SCALE GENOMIC DNA]</scope>
</reference>
<gene>
    <name evidence="2" type="ORF">AMTR_s00099p00074590</name>
</gene>
<evidence type="ECO:0008006" key="4">
    <source>
        <dbReference type="Google" id="ProtNLM"/>
    </source>
</evidence>
<dbReference type="Gene3D" id="2.30.240.10">
    <property type="entry name" value="At5g01610-like"/>
    <property type="match status" value="1"/>
</dbReference>
<evidence type="ECO:0000313" key="3">
    <source>
        <dbReference type="Proteomes" id="UP000017836"/>
    </source>
</evidence>
<dbReference type="Pfam" id="PF04398">
    <property type="entry name" value="DUF538"/>
    <property type="match status" value="1"/>
</dbReference>
<dbReference type="eggNOG" id="ENOG502S26J">
    <property type="taxonomic scope" value="Eukaryota"/>
</dbReference>
<dbReference type="OrthoDB" id="1897482at2759"/>
<accession>W1NRV6</accession>
<dbReference type="PANTHER" id="PTHR31676">
    <property type="entry name" value="T31J12.3 PROTEIN-RELATED"/>
    <property type="match status" value="1"/>
</dbReference>
<feature type="chain" id="PRO_5004806804" description="DUF538 domain-containing protein" evidence="1">
    <location>
        <begin position="23"/>
        <end position="153"/>
    </location>
</feature>
<dbReference type="Gramene" id="ERM99701">
    <property type="protein sequence ID" value="ERM99701"/>
    <property type="gene ID" value="AMTR_s00099p00074590"/>
</dbReference>
<dbReference type="EMBL" id="KI394994">
    <property type="protein sequence ID" value="ERM99701.1"/>
    <property type="molecule type" value="Genomic_DNA"/>
</dbReference>